<name>A0A4U9V287_SERFO</name>
<feature type="region of interest" description="Disordered" evidence="1">
    <location>
        <begin position="1"/>
        <end position="38"/>
    </location>
</feature>
<reference evidence="2" key="1">
    <citation type="submission" date="2019-05" db="EMBL/GenBank/DDBJ databases">
        <authorList>
            <consortium name="Pathogen Informatics"/>
        </authorList>
    </citation>
    <scope>NUCLEOTIDE SEQUENCE [LARGE SCALE GENOMIC DNA]</scope>
    <source>
        <strain evidence="2">NCTC12965</strain>
    </source>
</reference>
<dbReference type="EMBL" id="CABEEZ010000097">
    <property type="protein sequence ID" value="VTR39813.1"/>
    <property type="molecule type" value="Genomic_DNA"/>
</dbReference>
<organism evidence="2">
    <name type="scientific">Serratia fonticola</name>
    <dbReference type="NCBI Taxonomy" id="47917"/>
    <lineage>
        <taxon>Bacteria</taxon>
        <taxon>Pseudomonadati</taxon>
        <taxon>Pseudomonadota</taxon>
        <taxon>Gammaproteobacteria</taxon>
        <taxon>Enterobacterales</taxon>
        <taxon>Yersiniaceae</taxon>
        <taxon>Serratia</taxon>
    </lineage>
</organism>
<gene>
    <name evidence="2" type="ORF">NCTC12965_04402</name>
</gene>
<protein>
    <submittedName>
        <fullName evidence="2">Uncharacterized protein</fullName>
    </submittedName>
</protein>
<accession>A0A4U9V287</accession>
<sequence length="65" mass="6926">MKEVQLSEQPLALSEQGTDLTLANRHPGGLRPGDRRCTGQGCSTVSPYSVAGMPTSAVRWIAMPN</sequence>
<proteinExistence type="predicted"/>
<evidence type="ECO:0000256" key="1">
    <source>
        <dbReference type="SAM" id="MobiDB-lite"/>
    </source>
</evidence>
<evidence type="ECO:0000313" key="2">
    <source>
        <dbReference type="EMBL" id="VTR39813.1"/>
    </source>
</evidence>
<dbReference type="AlphaFoldDB" id="A0A4U9V287"/>